<feature type="compositionally biased region" description="Low complexity" evidence="1">
    <location>
        <begin position="62"/>
        <end position="75"/>
    </location>
</feature>
<comment type="caution">
    <text evidence="2">The sequence shown here is derived from an EMBL/GenBank/DDBJ whole genome shotgun (WGS) entry which is preliminary data.</text>
</comment>
<proteinExistence type="predicted"/>
<dbReference type="OrthoDB" id="2245989at2759"/>
<evidence type="ECO:0000313" key="3">
    <source>
        <dbReference type="Proteomes" id="UP001149165"/>
    </source>
</evidence>
<organism evidence="2 3">
    <name type="scientific">Penicillium angulare</name>
    <dbReference type="NCBI Taxonomy" id="116970"/>
    <lineage>
        <taxon>Eukaryota</taxon>
        <taxon>Fungi</taxon>
        <taxon>Dikarya</taxon>
        <taxon>Ascomycota</taxon>
        <taxon>Pezizomycotina</taxon>
        <taxon>Eurotiomycetes</taxon>
        <taxon>Eurotiomycetidae</taxon>
        <taxon>Eurotiales</taxon>
        <taxon>Aspergillaceae</taxon>
        <taxon>Penicillium</taxon>
    </lineage>
</organism>
<name>A0A9W9EFR0_9EURO</name>
<sequence>MATSPQPKTPQSIPDADEDIKTTDDWAGLTDPAERRRRQNRINQRARRRRQRLQANKDVHPKSVVTPSPSPPSSAIVPLDLPLSQTLEEVGCMNSARRQILRQFAQNAYQSYIHGSPTADHLLMLTKVNVFRAFAHNIRLIGGDLNHMNDEAISIFNKALPSPPDGSPSDRSIDMPVSLLPTKIQKTIPHHPWLDFFPIPKMRDNLIQAGDDWDDEELCLDIMGFWSNSSSTEAGLLVWGDPWDVRNWELTEPFLKRWQWVVRGCPEIMNSTNSWRAKRGEKLIFRYI</sequence>
<keyword evidence="3" id="KW-1185">Reference proteome</keyword>
<feature type="compositionally biased region" description="Polar residues" evidence="1">
    <location>
        <begin position="1"/>
        <end position="12"/>
    </location>
</feature>
<feature type="compositionally biased region" description="Basic residues" evidence="1">
    <location>
        <begin position="35"/>
        <end position="52"/>
    </location>
</feature>
<dbReference type="AlphaFoldDB" id="A0A9W9EFR0"/>
<dbReference type="EMBL" id="JAPQKH010000012">
    <property type="protein sequence ID" value="KAJ5080875.1"/>
    <property type="molecule type" value="Genomic_DNA"/>
</dbReference>
<evidence type="ECO:0000256" key="1">
    <source>
        <dbReference type="SAM" id="MobiDB-lite"/>
    </source>
</evidence>
<reference evidence="2" key="1">
    <citation type="submission" date="2022-11" db="EMBL/GenBank/DDBJ databases">
        <authorList>
            <person name="Petersen C."/>
        </authorList>
    </citation>
    <scope>NUCLEOTIDE SEQUENCE</scope>
    <source>
        <strain evidence="2">IBT 30069</strain>
    </source>
</reference>
<dbReference type="PANTHER" id="PTHR38116:SF8">
    <property type="entry name" value="BZIP DOMAIN-CONTAINING PROTEIN"/>
    <property type="match status" value="1"/>
</dbReference>
<evidence type="ECO:0000313" key="2">
    <source>
        <dbReference type="EMBL" id="KAJ5080875.1"/>
    </source>
</evidence>
<feature type="region of interest" description="Disordered" evidence="1">
    <location>
        <begin position="1"/>
        <end position="75"/>
    </location>
</feature>
<dbReference type="InterPro" id="IPR021833">
    <property type="entry name" value="DUF3425"/>
</dbReference>
<evidence type="ECO:0008006" key="4">
    <source>
        <dbReference type="Google" id="ProtNLM"/>
    </source>
</evidence>
<dbReference type="Pfam" id="PF11905">
    <property type="entry name" value="DUF3425"/>
    <property type="match status" value="1"/>
</dbReference>
<dbReference type="PANTHER" id="PTHR38116">
    <property type="entry name" value="CHROMOSOME 7, WHOLE GENOME SHOTGUN SEQUENCE"/>
    <property type="match status" value="1"/>
</dbReference>
<dbReference type="Proteomes" id="UP001149165">
    <property type="component" value="Unassembled WGS sequence"/>
</dbReference>
<protein>
    <recommendedName>
        <fullName evidence="4">BZIP domain-containing protein</fullName>
    </recommendedName>
</protein>
<accession>A0A9W9EFR0</accession>
<gene>
    <name evidence="2" type="ORF">N7456_013585</name>
</gene>
<reference evidence="2" key="2">
    <citation type="journal article" date="2023" name="IMA Fungus">
        <title>Comparative genomic study of the Penicillium genus elucidates a diverse pangenome and 15 lateral gene transfer events.</title>
        <authorList>
            <person name="Petersen C."/>
            <person name="Sorensen T."/>
            <person name="Nielsen M.R."/>
            <person name="Sondergaard T.E."/>
            <person name="Sorensen J.L."/>
            <person name="Fitzpatrick D.A."/>
            <person name="Frisvad J.C."/>
            <person name="Nielsen K.L."/>
        </authorList>
    </citation>
    <scope>NUCLEOTIDE SEQUENCE</scope>
    <source>
        <strain evidence="2">IBT 30069</strain>
    </source>
</reference>